<dbReference type="AlphaFoldDB" id="A0A517SPW4"/>
<protein>
    <submittedName>
        <fullName evidence="2">Uncharacterized protein</fullName>
    </submittedName>
</protein>
<dbReference type="RefSeq" id="WP_419188025.1">
    <property type="nucleotide sequence ID" value="NZ_CP036272.1"/>
</dbReference>
<evidence type="ECO:0000313" key="2">
    <source>
        <dbReference type="EMBL" id="QDT58162.1"/>
    </source>
</evidence>
<organism evidence="2 3">
    <name type="scientific">Stieleria bergensis</name>
    <dbReference type="NCBI Taxonomy" id="2528025"/>
    <lineage>
        <taxon>Bacteria</taxon>
        <taxon>Pseudomonadati</taxon>
        <taxon>Planctomycetota</taxon>
        <taxon>Planctomycetia</taxon>
        <taxon>Pirellulales</taxon>
        <taxon>Pirellulaceae</taxon>
        <taxon>Stieleria</taxon>
    </lineage>
</organism>
<evidence type="ECO:0000256" key="1">
    <source>
        <dbReference type="SAM" id="Phobius"/>
    </source>
</evidence>
<accession>A0A517SPW4</accession>
<keyword evidence="1" id="KW-1133">Transmembrane helix</keyword>
<sequence length="230" mass="25348">MMDHPDYQRDEVISLIKTPPPGCTLHVDGDGLTLRASIRSLKTGLVALGMAVFWNGIVSVFVSAALAGIYFNLLGPLPKDAPIPGLVNGVPIMNDEPMGWGSTIFLCVFLIPFVAIGIAILFATLMSFAGMIKIQLREDDCSVATGAFGIMRKRRFDPQQVSTIERRKTGARSRHNASEELYLRADKEITVGSELNDTSRQWLHTLLQQTLLSDPTTRQSYGLPSMNWLK</sequence>
<dbReference type="EMBL" id="CP036272">
    <property type="protein sequence ID" value="QDT58162.1"/>
    <property type="molecule type" value="Genomic_DNA"/>
</dbReference>
<keyword evidence="1" id="KW-0812">Transmembrane</keyword>
<evidence type="ECO:0000313" key="3">
    <source>
        <dbReference type="Proteomes" id="UP000315003"/>
    </source>
</evidence>
<dbReference type="Proteomes" id="UP000315003">
    <property type="component" value="Chromosome"/>
</dbReference>
<reference evidence="2 3" key="1">
    <citation type="submission" date="2019-02" db="EMBL/GenBank/DDBJ databases">
        <title>Deep-cultivation of Planctomycetes and their phenomic and genomic characterization uncovers novel biology.</title>
        <authorList>
            <person name="Wiegand S."/>
            <person name="Jogler M."/>
            <person name="Boedeker C."/>
            <person name="Pinto D."/>
            <person name="Vollmers J."/>
            <person name="Rivas-Marin E."/>
            <person name="Kohn T."/>
            <person name="Peeters S.H."/>
            <person name="Heuer A."/>
            <person name="Rast P."/>
            <person name="Oberbeckmann S."/>
            <person name="Bunk B."/>
            <person name="Jeske O."/>
            <person name="Meyerdierks A."/>
            <person name="Storesund J.E."/>
            <person name="Kallscheuer N."/>
            <person name="Luecker S."/>
            <person name="Lage O.M."/>
            <person name="Pohl T."/>
            <person name="Merkel B.J."/>
            <person name="Hornburger P."/>
            <person name="Mueller R.-W."/>
            <person name="Bruemmer F."/>
            <person name="Labrenz M."/>
            <person name="Spormann A.M."/>
            <person name="Op den Camp H."/>
            <person name="Overmann J."/>
            <person name="Amann R."/>
            <person name="Jetten M.S.M."/>
            <person name="Mascher T."/>
            <person name="Medema M.H."/>
            <person name="Devos D.P."/>
            <person name="Kaster A.-K."/>
            <person name="Ovreas L."/>
            <person name="Rohde M."/>
            <person name="Galperin M.Y."/>
            <person name="Jogler C."/>
        </authorList>
    </citation>
    <scope>NUCLEOTIDE SEQUENCE [LARGE SCALE GENOMIC DNA]</scope>
    <source>
        <strain evidence="2 3">SV_7m_r</strain>
    </source>
</reference>
<gene>
    <name evidence="2" type="ORF">SV7mr_06510</name>
</gene>
<keyword evidence="3" id="KW-1185">Reference proteome</keyword>
<proteinExistence type="predicted"/>
<name>A0A517SPW4_9BACT</name>
<feature type="transmembrane region" description="Helical" evidence="1">
    <location>
        <begin position="103"/>
        <end position="128"/>
    </location>
</feature>
<keyword evidence="1" id="KW-0472">Membrane</keyword>
<feature type="transmembrane region" description="Helical" evidence="1">
    <location>
        <begin position="45"/>
        <end position="71"/>
    </location>
</feature>